<evidence type="ECO:0000313" key="1">
    <source>
        <dbReference type="EMBL" id="MCY9697591.1"/>
    </source>
</evidence>
<proteinExistence type="predicted"/>
<organism evidence="1 2">
    <name type="scientific">Paenibacillus alginolyticus</name>
    <dbReference type="NCBI Taxonomy" id="59839"/>
    <lineage>
        <taxon>Bacteria</taxon>
        <taxon>Bacillati</taxon>
        <taxon>Bacillota</taxon>
        <taxon>Bacilli</taxon>
        <taxon>Bacillales</taxon>
        <taxon>Paenibacillaceae</taxon>
        <taxon>Paenibacillus</taxon>
    </lineage>
</organism>
<gene>
    <name evidence="1" type="ORF">M5X19_32750</name>
</gene>
<keyword evidence="2" id="KW-1185">Reference proteome</keyword>
<sequence length="129" mass="15733">MEELLDEVDRILNTFKANVERNKKYHDYPFTQNCDHYYKLILIQNSLDVWTQCKSLVEKYKKSRMGPLMPRRSNDFKRIIETQRKGMPGFITRATEVEILEYIRKLEWIVEELEAQLYQFSKWHKNINN</sequence>
<comment type="caution">
    <text evidence="1">The sequence shown here is derived from an EMBL/GenBank/DDBJ whole genome shotgun (WGS) entry which is preliminary data.</text>
</comment>
<reference evidence="1 2" key="1">
    <citation type="submission" date="2022-05" db="EMBL/GenBank/DDBJ databases">
        <title>Genome Sequencing of Bee-Associated Microbes.</title>
        <authorList>
            <person name="Dunlap C."/>
        </authorList>
    </citation>
    <scope>NUCLEOTIDE SEQUENCE [LARGE SCALE GENOMIC DNA]</scope>
    <source>
        <strain evidence="1 2">NRRL B-14421</strain>
    </source>
</reference>
<name>A0ABT4GMY8_9BACL</name>
<evidence type="ECO:0000313" key="2">
    <source>
        <dbReference type="Proteomes" id="UP001527099"/>
    </source>
</evidence>
<protein>
    <submittedName>
        <fullName evidence="1">Uncharacterized protein</fullName>
    </submittedName>
</protein>
<dbReference type="RefSeq" id="WP_268618261.1">
    <property type="nucleotide sequence ID" value="NZ_JAMDMX010000151.1"/>
</dbReference>
<dbReference type="EMBL" id="JAMDMX010000151">
    <property type="protein sequence ID" value="MCY9697591.1"/>
    <property type="molecule type" value="Genomic_DNA"/>
</dbReference>
<accession>A0ABT4GMY8</accession>
<dbReference type="Proteomes" id="UP001527099">
    <property type="component" value="Unassembled WGS sequence"/>
</dbReference>